<keyword evidence="2" id="KW-0812">Transmembrane</keyword>
<dbReference type="Proteomes" id="UP001165160">
    <property type="component" value="Unassembled WGS sequence"/>
</dbReference>
<sequence length="139" mass="14873">MLPTTSFLLLLLLLLLPSTSSFSLPFTLLTSLPPLPTSGTDLGNKLNTFYDTRISQLSETIPALTPSSPNEIPQPVYSELPSTSVPIILTLFLIAGIGILTTSLGDVVGEEAMTGDRAGLKARGEADKRKRKFLDTGKK</sequence>
<evidence type="ECO:0000313" key="4">
    <source>
        <dbReference type="EMBL" id="GMH98794.1"/>
    </source>
</evidence>
<evidence type="ECO:0000256" key="3">
    <source>
        <dbReference type="SAM" id="SignalP"/>
    </source>
</evidence>
<protein>
    <submittedName>
        <fullName evidence="4">Uncharacterized protein</fullName>
    </submittedName>
</protein>
<evidence type="ECO:0000256" key="2">
    <source>
        <dbReference type="SAM" id="Phobius"/>
    </source>
</evidence>
<feature type="chain" id="PRO_5040948985" evidence="3">
    <location>
        <begin position="22"/>
        <end position="139"/>
    </location>
</feature>
<dbReference type="AlphaFoldDB" id="A0A9W7F046"/>
<accession>A0A9W7F046</accession>
<evidence type="ECO:0000313" key="5">
    <source>
        <dbReference type="Proteomes" id="UP001165160"/>
    </source>
</evidence>
<feature type="region of interest" description="Disordered" evidence="1">
    <location>
        <begin position="119"/>
        <end position="139"/>
    </location>
</feature>
<keyword evidence="2" id="KW-1133">Transmembrane helix</keyword>
<comment type="caution">
    <text evidence="4">The sequence shown here is derived from an EMBL/GenBank/DDBJ whole genome shotgun (WGS) entry which is preliminary data.</text>
</comment>
<keyword evidence="5" id="KW-1185">Reference proteome</keyword>
<name>A0A9W7F046_9STRA</name>
<reference evidence="5" key="1">
    <citation type="journal article" date="2023" name="Commun. Biol.">
        <title>Genome analysis of Parmales, the sister group of diatoms, reveals the evolutionary specialization of diatoms from phago-mixotrophs to photoautotrophs.</title>
        <authorList>
            <person name="Ban H."/>
            <person name="Sato S."/>
            <person name="Yoshikawa S."/>
            <person name="Yamada K."/>
            <person name="Nakamura Y."/>
            <person name="Ichinomiya M."/>
            <person name="Sato N."/>
            <person name="Blanc-Mathieu R."/>
            <person name="Endo H."/>
            <person name="Kuwata A."/>
            <person name="Ogata H."/>
        </authorList>
    </citation>
    <scope>NUCLEOTIDE SEQUENCE [LARGE SCALE GENOMIC DNA]</scope>
    <source>
        <strain evidence="5">NIES 3699</strain>
    </source>
</reference>
<keyword evidence="2" id="KW-0472">Membrane</keyword>
<gene>
    <name evidence="4" type="ORF">TrVE_jg8872</name>
</gene>
<evidence type="ECO:0000256" key="1">
    <source>
        <dbReference type="SAM" id="MobiDB-lite"/>
    </source>
</evidence>
<organism evidence="4 5">
    <name type="scientific">Triparma verrucosa</name>
    <dbReference type="NCBI Taxonomy" id="1606542"/>
    <lineage>
        <taxon>Eukaryota</taxon>
        <taxon>Sar</taxon>
        <taxon>Stramenopiles</taxon>
        <taxon>Ochrophyta</taxon>
        <taxon>Bolidophyceae</taxon>
        <taxon>Parmales</taxon>
        <taxon>Triparmaceae</taxon>
        <taxon>Triparma</taxon>
    </lineage>
</organism>
<keyword evidence="3" id="KW-0732">Signal</keyword>
<dbReference type="EMBL" id="BRXX01000225">
    <property type="protein sequence ID" value="GMH98794.1"/>
    <property type="molecule type" value="Genomic_DNA"/>
</dbReference>
<feature type="transmembrane region" description="Helical" evidence="2">
    <location>
        <begin position="87"/>
        <end position="108"/>
    </location>
</feature>
<proteinExistence type="predicted"/>
<feature type="signal peptide" evidence="3">
    <location>
        <begin position="1"/>
        <end position="21"/>
    </location>
</feature>